<keyword evidence="2" id="KW-0547">Nucleotide-binding</keyword>
<dbReference type="InterPro" id="IPR027417">
    <property type="entry name" value="P-loop_NTPase"/>
</dbReference>
<dbReference type="SMART" id="SM00382">
    <property type="entry name" value="AAA"/>
    <property type="match status" value="1"/>
</dbReference>
<protein>
    <submittedName>
        <fullName evidence="2">ATP-binding protein</fullName>
    </submittedName>
</protein>
<dbReference type="GO" id="GO:0006260">
    <property type="term" value="P:DNA replication"/>
    <property type="evidence" value="ECO:0007669"/>
    <property type="project" value="TreeGrafter"/>
</dbReference>
<dbReference type="KEGG" id="whj:H9Q79_16110"/>
<evidence type="ECO:0000313" key="3">
    <source>
        <dbReference type="Proteomes" id="UP000515860"/>
    </source>
</evidence>
<keyword evidence="3" id="KW-1185">Reference proteome</keyword>
<dbReference type="NCBIfam" id="NF005304">
    <property type="entry name" value="PRK06835.1"/>
    <property type="match status" value="1"/>
</dbReference>
<dbReference type="Gene3D" id="3.40.50.300">
    <property type="entry name" value="P-loop containing nucleotide triphosphate hydrolases"/>
    <property type="match status" value="1"/>
</dbReference>
<reference evidence="2 3" key="1">
    <citation type="submission" date="2020-08" db="EMBL/GenBank/DDBJ databases">
        <authorList>
            <person name="Liu C."/>
            <person name="Sun Q."/>
        </authorList>
    </citation>
    <scope>NUCLEOTIDE SEQUENCE [LARGE SCALE GENOMIC DNA]</scope>
    <source>
        <strain evidence="2 3">NSJ-29</strain>
    </source>
</reference>
<organism evidence="2 3">
    <name type="scientific">Wansuia hejianensis</name>
    <dbReference type="NCBI Taxonomy" id="2763667"/>
    <lineage>
        <taxon>Bacteria</taxon>
        <taxon>Bacillati</taxon>
        <taxon>Bacillota</taxon>
        <taxon>Clostridia</taxon>
        <taxon>Lachnospirales</taxon>
        <taxon>Lachnospiraceae</taxon>
        <taxon>Wansuia</taxon>
    </lineage>
</organism>
<dbReference type="Pfam" id="PF01695">
    <property type="entry name" value="IstB_IS21"/>
    <property type="match status" value="1"/>
</dbReference>
<dbReference type="PANTHER" id="PTHR30050:SF4">
    <property type="entry name" value="ATP-BINDING PROTEIN RV3427C IN INSERTION SEQUENCE-RELATED"/>
    <property type="match status" value="1"/>
</dbReference>
<dbReference type="InterPro" id="IPR002611">
    <property type="entry name" value="IstB_ATP-bd"/>
</dbReference>
<keyword evidence="2" id="KW-0067">ATP-binding</keyword>
<feature type="domain" description="AAA+ ATPase" evidence="1">
    <location>
        <begin position="182"/>
        <end position="320"/>
    </location>
</feature>
<dbReference type="SUPFAM" id="SSF52540">
    <property type="entry name" value="P-loop containing nucleoside triphosphate hydrolases"/>
    <property type="match status" value="1"/>
</dbReference>
<name>A0A7G9GC49_9FIRM</name>
<sequence length="335" mass="38641">MPLTNSQYDAVLRLYNERQLRNRREQDRRIANARRRIPRLSEIDGEVASLSLKKARILLNKNYEKDFDLPAALKELSEERRVLLLSNGLPEDYLELHYDCALCQDTGFIHGQKCICFRRAEVELLYSQSNLREVLEEENFQNFSLDYYSEDIVNGDSGLTSRQTAALALKHAGEFVKGFVNSFENICFYGDTGVGKTFLSHCIARELIELGYSVLYLTAFDLFELLEQNKFFTSAETREAHHHLFDCDLLIIDDLGTELTNTFVSSQLFLCINERILQKKSTIISTNLSLAQFAETYSERTFSRILSHYKMIRLFGNDIRIQKQLSGGNNHVADK</sequence>
<dbReference type="PANTHER" id="PTHR30050">
    <property type="entry name" value="CHROMOSOMAL REPLICATION INITIATOR PROTEIN DNAA"/>
    <property type="match status" value="1"/>
</dbReference>
<dbReference type="GO" id="GO:0005524">
    <property type="term" value="F:ATP binding"/>
    <property type="evidence" value="ECO:0007669"/>
    <property type="project" value="UniProtKB-KW"/>
</dbReference>
<dbReference type="Proteomes" id="UP000515860">
    <property type="component" value="Chromosome"/>
</dbReference>
<proteinExistence type="predicted"/>
<accession>A0A7G9GC49</accession>
<dbReference type="RefSeq" id="WP_118644933.1">
    <property type="nucleotide sequence ID" value="NZ_CP060635.1"/>
</dbReference>
<evidence type="ECO:0000259" key="1">
    <source>
        <dbReference type="SMART" id="SM00382"/>
    </source>
</evidence>
<dbReference type="InterPro" id="IPR003593">
    <property type="entry name" value="AAA+_ATPase"/>
</dbReference>
<dbReference type="EMBL" id="CP060635">
    <property type="protein sequence ID" value="QNM08381.1"/>
    <property type="molecule type" value="Genomic_DNA"/>
</dbReference>
<dbReference type="AlphaFoldDB" id="A0A7G9GC49"/>
<dbReference type="CDD" id="cd00009">
    <property type="entry name" value="AAA"/>
    <property type="match status" value="1"/>
</dbReference>
<evidence type="ECO:0000313" key="2">
    <source>
        <dbReference type="EMBL" id="QNM08381.1"/>
    </source>
</evidence>
<gene>
    <name evidence="2" type="ORF">H9Q79_16110</name>
</gene>